<dbReference type="SMART" id="SM00408">
    <property type="entry name" value="IGc2"/>
    <property type="match status" value="2"/>
</dbReference>
<feature type="domain" description="Ig-like" evidence="6">
    <location>
        <begin position="114"/>
        <end position="188"/>
    </location>
</feature>
<evidence type="ECO:0000256" key="3">
    <source>
        <dbReference type="ARBA" id="ARBA00023180"/>
    </source>
</evidence>
<dbReference type="PANTHER" id="PTHR44427:SF1">
    <property type="entry name" value="CARCINOEMBRYONIC ANTIGEN-RELATED CELL ADHESION MOLECULE 1"/>
    <property type="match status" value="1"/>
</dbReference>
<dbReference type="FunFam" id="2.60.40.10:FF:000950">
    <property type="entry name" value="Intercellular adhesion molecule 5"/>
    <property type="match status" value="1"/>
</dbReference>
<dbReference type="InterPro" id="IPR036179">
    <property type="entry name" value="Ig-like_dom_sf"/>
</dbReference>
<keyword evidence="3" id="KW-0325">Glycoprotein</keyword>
<dbReference type="Xenbase" id="XB-GENE-963198">
    <property type="gene designation" value="icam5"/>
</dbReference>
<keyword evidence="2 5" id="KW-0732">Signal</keyword>
<dbReference type="GeneTree" id="ENSGT01130000278319"/>
<sequence>MDIPCLWIFAAFCVLSVYQVNTSLLAPVLKLEEKILDGESTEITCSLPTNETLDVVLQIVAKVNFSECRNDKGPPPVTTCQLDATSQMHGTEVTCEAHFVAKSKTEIIYVHTDPKFTDCPEKVTWVEGHEETLKCKAEGYTPPVVHCYFNKIKVKEGEKFNVSRSMAGRQECKAVNSFDMTSTKVTVTVEYKPKILNLGAVPLPPVPEGENVTLTCEAEGIPPPTYTWEGPSAEIQTSPDNRTITIPGVKQGNYGTYVCRAQNKHGEDTQTLTIYQPVKPRIYKFEVVPPLPLSKGDNVTVTCEADGLPLPTYTWETPVSETTISPDKRIISIQGIMPAHQGNYTCIAQNTYGVDVQRMVITISGSNRGFKPETLFAKNENCHNKRPNVRTFCQYRRLIIFRAARQ</sequence>
<dbReference type="InterPro" id="IPR013783">
    <property type="entry name" value="Ig-like_fold"/>
</dbReference>
<organism evidence="7">
    <name type="scientific">Xenopus tropicalis</name>
    <name type="common">Western clawed frog</name>
    <name type="synonym">Silurana tropicalis</name>
    <dbReference type="NCBI Taxonomy" id="8364"/>
    <lineage>
        <taxon>Eukaryota</taxon>
        <taxon>Metazoa</taxon>
        <taxon>Chordata</taxon>
        <taxon>Craniata</taxon>
        <taxon>Vertebrata</taxon>
        <taxon>Euteleostomi</taxon>
        <taxon>Amphibia</taxon>
        <taxon>Batrachia</taxon>
        <taxon>Anura</taxon>
        <taxon>Pipoidea</taxon>
        <taxon>Pipidae</taxon>
        <taxon>Xenopodinae</taxon>
        <taxon>Xenopus</taxon>
        <taxon>Silurana</taxon>
    </lineage>
</organism>
<evidence type="ECO:0000256" key="4">
    <source>
        <dbReference type="ARBA" id="ARBA00023319"/>
    </source>
</evidence>
<dbReference type="DNASU" id="497001"/>
<feature type="chain" id="PRO_5030155076" evidence="5">
    <location>
        <begin position="23"/>
        <end position="406"/>
    </location>
</feature>
<evidence type="ECO:0000259" key="6">
    <source>
        <dbReference type="PROSITE" id="PS50835"/>
    </source>
</evidence>
<feature type="domain" description="Ig-like" evidence="6">
    <location>
        <begin position="280"/>
        <end position="362"/>
    </location>
</feature>
<reference evidence="7" key="1">
    <citation type="journal article" date="2010" name="Science">
        <title>The genome of the Western clawed frog Xenopus tropicalis.</title>
        <authorList>
            <person name="Hellsten U."/>
            <person name="Harland R.M."/>
            <person name="Gilchrist M.J."/>
            <person name="Hendrix D."/>
            <person name="Jurka J."/>
            <person name="Kapitonov V."/>
            <person name="Ovcharenko I."/>
            <person name="Putnam N.H."/>
            <person name="Shu S."/>
            <person name="Taher L."/>
            <person name="Blitz I.L."/>
            <person name="Blumberg B."/>
            <person name="Dichmann D.S."/>
            <person name="Dubchak I."/>
            <person name="Amaya E."/>
            <person name="Detter J.C."/>
            <person name="Fletcher R."/>
            <person name="Gerhard D.S."/>
            <person name="Goodstein D."/>
            <person name="Graves T."/>
            <person name="Grigoriev I.V."/>
            <person name="Grimwood J."/>
            <person name="Kawashima T."/>
            <person name="Lindquist E."/>
            <person name="Lucas S.M."/>
            <person name="Mead P.E."/>
            <person name="Mitros T."/>
            <person name="Ogino H."/>
            <person name="Ohta Y."/>
            <person name="Poliakov A.V."/>
            <person name="Pollet N."/>
            <person name="Robert J."/>
            <person name="Salamov A."/>
            <person name="Sater A.K."/>
            <person name="Schmutz J."/>
            <person name="Terry A."/>
            <person name="Vize P.D."/>
            <person name="Warren W.C."/>
            <person name="Wells D."/>
            <person name="Wills A."/>
            <person name="Wilson R.K."/>
            <person name="Zimmerman L.B."/>
            <person name="Zorn A.M."/>
            <person name="Grainger R."/>
            <person name="Grammer T."/>
            <person name="Khokha M.K."/>
            <person name="Richardson P.M."/>
            <person name="Rokhsar D.S."/>
        </authorList>
    </citation>
    <scope>NUCLEOTIDE SEQUENCE [LARGE SCALE GENOMIC DNA]</scope>
    <source>
        <strain evidence="7">Nigerian</strain>
    </source>
</reference>
<keyword evidence="4" id="KW-0393">Immunoglobulin domain</keyword>
<name>A0A6I8PWA4_XENTR</name>
<accession>A0A6I8PWA4</accession>
<dbReference type="InterPro" id="IPR050831">
    <property type="entry name" value="CEA_cell_adhesion"/>
</dbReference>
<dbReference type="PROSITE" id="PS50835">
    <property type="entry name" value="IG_LIKE"/>
    <property type="match status" value="3"/>
</dbReference>
<dbReference type="CDD" id="cd00096">
    <property type="entry name" value="Ig"/>
    <property type="match status" value="1"/>
</dbReference>
<evidence type="ECO:0000313" key="7">
    <source>
        <dbReference type="Ensembl" id="ENSXETP00000063883"/>
    </source>
</evidence>
<dbReference type="Ensembl" id="ENSXETT00000064989">
    <property type="protein sequence ID" value="ENSXETP00000063883"/>
    <property type="gene ID" value="ENSXETG00000027690"/>
</dbReference>
<feature type="domain" description="Ig-like" evidence="6">
    <location>
        <begin position="193"/>
        <end position="273"/>
    </location>
</feature>
<dbReference type="InParanoid" id="A0A6I8PWA4"/>
<dbReference type="FunFam" id="2.60.40.10:FF:002232">
    <property type="entry name" value="Intercellular adhesion molecule 3"/>
    <property type="match status" value="1"/>
</dbReference>
<dbReference type="InterPro" id="IPR003598">
    <property type="entry name" value="Ig_sub2"/>
</dbReference>
<evidence type="ECO:0000256" key="1">
    <source>
        <dbReference type="ARBA" id="ARBA00022553"/>
    </source>
</evidence>
<protein>
    <submittedName>
        <fullName evidence="7">Intercellular adhesion molecule 5</fullName>
    </submittedName>
</protein>
<dbReference type="SUPFAM" id="SSF48726">
    <property type="entry name" value="Immunoglobulin"/>
    <property type="match status" value="3"/>
</dbReference>
<keyword evidence="1" id="KW-0597">Phosphoprotein</keyword>
<evidence type="ECO:0000256" key="2">
    <source>
        <dbReference type="ARBA" id="ARBA00022729"/>
    </source>
</evidence>
<gene>
    <name evidence="7" type="primary">icam5</name>
</gene>
<dbReference type="PANTHER" id="PTHR44427">
    <property type="entry name" value="CARCINOEMBRYONIC ANTIGEN-RELATED CELL ADHESION MOLECULE 19"/>
    <property type="match status" value="1"/>
</dbReference>
<evidence type="ECO:0000256" key="5">
    <source>
        <dbReference type="SAM" id="SignalP"/>
    </source>
</evidence>
<feature type="signal peptide" evidence="5">
    <location>
        <begin position="1"/>
        <end position="22"/>
    </location>
</feature>
<dbReference type="Pfam" id="PF13927">
    <property type="entry name" value="Ig_3"/>
    <property type="match status" value="2"/>
</dbReference>
<dbReference type="SMART" id="SM00409">
    <property type="entry name" value="IG"/>
    <property type="match status" value="3"/>
</dbReference>
<dbReference type="AlphaFoldDB" id="A0A6I8PWA4"/>
<dbReference type="InterPro" id="IPR007110">
    <property type="entry name" value="Ig-like_dom"/>
</dbReference>
<dbReference type="Bgee" id="ENSXETG00000027690">
    <property type="expression patterns" value="Expressed in heart and 12 other cell types or tissues"/>
</dbReference>
<proteinExistence type="predicted"/>
<dbReference type="Gene3D" id="2.60.40.10">
    <property type="entry name" value="Immunoglobulins"/>
    <property type="match status" value="3"/>
</dbReference>
<dbReference type="InterPro" id="IPR003599">
    <property type="entry name" value="Ig_sub"/>
</dbReference>
<reference evidence="7" key="2">
    <citation type="submission" date="2020-05" db="UniProtKB">
        <authorList>
            <consortium name="Ensembl"/>
        </authorList>
    </citation>
    <scope>IDENTIFICATION</scope>
</reference>